<sequence length="76" mass="8799">MAVELYNASKFLKNVSDEYGLPKFTILIWVKKADSIAINKNEVITQADYEVLLKKIARVEGKNEILKKQWSYLHSI</sequence>
<accession>A0A1M5ZAS4</accession>
<dbReference type="EMBL" id="FQXR01000028">
    <property type="protein sequence ID" value="SHI21341.1"/>
    <property type="molecule type" value="Genomic_DNA"/>
</dbReference>
<dbReference type="Proteomes" id="UP000184389">
    <property type="component" value="Unassembled WGS sequence"/>
</dbReference>
<dbReference type="SUPFAM" id="SSF46689">
    <property type="entry name" value="Homeodomain-like"/>
    <property type="match status" value="1"/>
</dbReference>
<keyword evidence="2" id="KW-1185">Reference proteome</keyword>
<dbReference type="AlphaFoldDB" id="A0A1M5ZAS4"/>
<evidence type="ECO:0000313" key="2">
    <source>
        <dbReference type="Proteomes" id="UP000184389"/>
    </source>
</evidence>
<gene>
    <name evidence="1" type="ORF">SAMN02745180_02917</name>
</gene>
<dbReference type="OrthoDB" id="9781005at2"/>
<name>A0A1M5ZAS4_9FIRM</name>
<reference evidence="1 2" key="1">
    <citation type="submission" date="2016-11" db="EMBL/GenBank/DDBJ databases">
        <authorList>
            <person name="Jaros S."/>
            <person name="Januszkiewicz K."/>
            <person name="Wedrychowicz H."/>
        </authorList>
    </citation>
    <scope>NUCLEOTIDE SEQUENCE [LARGE SCALE GENOMIC DNA]</scope>
    <source>
        <strain evidence="1 2">DSM 13106</strain>
    </source>
</reference>
<proteinExistence type="predicted"/>
<protein>
    <submittedName>
        <fullName evidence="1">Transposase</fullName>
    </submittedName>
</protein>
<organism evidence="1 2">
    <name type="scientific">Sporanaerobacter acetigenes DSM 13106</name>
    <dbReference type="NCBI Taxonomy" id="1123281"/>
    <lineage>
        <taxon>Bacteria</taxon>
        <taxon>Bacillati</taxon>
        <taxon>Bacillota</taxon>
        <taxon>Tissierellia</taxon>
        <taxon>Tissierellales</taxon>
        <taxon>Sporanaerobacteraceae</taxon>
        <taxon>Sporanaerobacter</taxon>
    </lineage>
</organism>
<evidence type="ECO:0000313" key="1">
    <source>
        <dbReference type="EMBL" id="SHI21341.1"/>
    </source>
</evidence>
<dbReference type="InterPro" id="IPR009057">
    <property type="entry name" value="Homeodomain-like_sf"/>
</dbReference>